<keyword evidence="2" id="KW-1185">Reference proteome</keyword>
<protein>
    <submittedName>
        <fullName evidence="1">Uncharacterized protein</fullName>
    </submittedName>
</protein>
<evidence type="ECO:0000313" key="1">
    <source>
        <dbReference type="EMBL" id="MEV4921607.1"/>
    </source>
</evidence>
<gene>
    <name evidence="1" type="ORF">AB0L03_01920</name>
</gene>
<sequence>MDDGGSGELDDLLAVAPENLRRHPRLLYHRRAGQTAARARAYARGGDSQKYDDIAYRYLCTCPEDGLTHVETLAGLAVREQRLRRLRLPEDVARLAGQLDYLAHRGLELPEGRSACRFARGLLQVLSVPGHEVKGRFPVAAPTRALEKLAEPQDVRSQPMELVRRELSGSCWLPLDQLIRAGRFPEMREAAPTLARGVRFDCQHVFVSHRWLNEDRPDPDGRQARLVAWHLFDALCEAIRVARRRGLYTPRRMVRSLNAAIGAAGSDLAECLVVQVLREVLDEGGLAAVAVEVERLDADTSGPGVARVGDDDIGLVRLRAMLGELPGLQQLLARIRLWYDYSCIPQAPRTPEEQLLFEQTLKTLTFLQSAARTLVVLDDINDYLGRAWCSLEAATSLLFAADGRHDVLGSLTPDGRAGALWSGGTEPDTEAERLQRLVLDRQLVIWRGLLDTEVFRQQNREECLSRLGLSMTDPGDLPYIYDSLLGVAFPNGRSSGNALVTGVFPLPEVGEGRALVPSPDYEGFFTGDPDRYLRPVGTVHGAGAIDLAGFVHERRYGDRAPEVPPYWRTAGPLVRGPRCHVAIVAECESEAVLISSWVQREHEELEWLLGASVVSGSWIAVDPVPVGWLVDGRLRLRPVRAEAWAVVGKSGLVHNDVGWALCRLLYEARIPIVTVSLDEYGTNVRQVVGDMTPGEPISVLLTGWDTPPEHSAGLLQMHLYRYLLQPEAPVV</sequence>
<organism evidence="1 2">
    <name type="scientific">Streptomyces roseoverticillatus</name>
    <dbReference type="NCBI Taxonomy" id="66429"/>
    <lineage>
        <taxon>Bacteria</taxon>
        <taxon>Bacillati</taxon>
        <taxon>Actinomycetota</taxon>
        <taxon>Actinomycetes</taxon>
        <taxon>Kitasatosporales</taxon>
        <taxon>Streptomycetaceae</taxon>
        <taxon>Streptomyces</taxon>
    </lineage>
</organism>
<dbReference type="RefSeq" id="WP_366086463.1">
    <property type="nucleotide sequence ID" value="NZ_JBFASG010000001.1"/>
</dbReference>
<comment type="caution">
    <text evidence="1">The sequence shown here is derived from an EMBL/GenBank/DDBJ whole genome shotgun (WGS) entry which is preliminary data.</text>
</comment>
<dbReference type="Proteomes" id="UP001552479">
    <property type="component" value="Unassembled WGS sequence"/>
</dbReference>
<evidence type="ECO:0000313" key="2">
    <source>
        <dbReference type="Proteomes" id="UP001552479"/>
    </source>
</evidence>
<name>A0ABV3IR66_9ACTN</name>
<dbReference type="EMBL" id="JBFASG010000001">
    <property type="protein sequence ID" value="MEV4921607.1"/>
    <property type="molecule type" value="Genomic_DNA"/>
</dbReference>
<proteinExistence type="predicted"/>
<reference evidence="1 2" key="1">
    <citation type="submission" date="2024-06" db="EMBL/GenBank/DDBJ databases">
        <title>The Natural Products Discovery Center: Release of the First 8490 Sequenced Strains for Exploring Actinobacteria Biosynthetic Diversity.</title>
        <authorList>
            <person name="Kalkreuter E."/>
            <person name="Kautsar S.A."/>
            <person name="Yang D."/>
            <person name="Bader C.D."/>
            <person name="Teijaro C.N."/>
            <person name="Fluegel L."/>
            <person name="Davis C.M."/>
            <person name="Simpson J.R."/>
            <person name="Lauterbach L."/>
            <person name="Steele A.D."/>
            <person name="Gui C."/>
            <person name="Meng S."/>
            <person name="Li G."/>
            <person name="Viehrig K."/>
            <person name="Ye F."/>
            <person name="Su P."/>
            <person name="Kiefer A.F."/>
            <person name="Nichols A."/>
            <person name="Cepeda A.J."/>
            <person name="Yan W."/>
            <person name="Fan B."/>
            <person name="Jiang Y."/>
            <person name="Adhikari A."/>
            <person name="Zheng C.-J."/>
            <person name="Schuster L."/>
            <person name="Cowan T.M."/>
            <person name="Smanski M.J."/>
            <person name="Chevrette M.G."/>
            <person name="De Carvalho L.P.S."/>
            <person name="Shen B."/>
        </authorList>
    </citation>
    <scope>NUCLEOTIDE SEQUENCE [LARGE SCALE GENOMIC DNA]</scope>
    <source>
        <strain evidence="1 2">NPDC053791</strain>
    </source>
</reference>
<accession>A0ABV3IR66</accession>